<evidence type="ECO:0000256" key="5">
    <source>
        <dbReference type="ARBA" id="ARBA00022432"/>
    </source>
</evidence>
<dbReference type="HOGENOM" id="CLU_024251_2_3_0"/>
<protein>
    <recommendedName>
        <fullName evidence="9 10">Triosephosphate isomerase</fullName>
        <shortName evidence="9">TIM</shortName>
        <shortName evidence="9">TPI</shortName>
        <ecNumber evidence="9 10">5.3.1.1</ecNumber>
    </recommendedName>
    <alternativeName>
        <fullName evidence="9">Triose-phosphate isomerase</fullName>
    </alternativeName>
</protein>
<gene>
    <name evidence="9" type="primary">tpiA</name>
    <name evidence="11" type="ordered locus">Deipe_3691</name>
</gene>
<accession>L0A7I0</accession>
<dbReference type="PATRIC" id="fig|937777.3.peg.3701"/>
<comment type="pathway">
    <text evidence="2 9 10">Carbohydrate degradation; glycolysis; D-glyceraldehyde 3-phosphate from glycerone phosphate: step 1/1.</text>
</comment>
<dbReference type="SUPFAM" id="SSF51351">
    <property type="entry name" value="Triosephosphate isomerase (TIM)"/>
    <property type="match status" value="1"/>
</dbReference>
<dbReference type="PANTHER" id="PTHR21139:SF42">
    <property type="entry name" value="TRIOSEPHOSPHATE ISOMERASE"/>
    <property type="match status" value="1"/>
</dbReference>
<dbReference type="Gene3D" id="3.20.20.70">
    <property type="entry name" value="Aldolase class I"/>
    <property type="match status" value="1"/>
</dbReference>
<dbReference type="CDD" id="cd00311">
    <property type="entry name" value="TIM"/>
    <property type="match status" value="1"/>
</dbReference>
<dbReference type="InterPro" id="IPR020861">
    <property type="entry name" value="Triosephosphate_isomerase_AS"/>
</dbReference>
<evidence type="ECO:0000256" key="10">
    <source>
        <dbReference type="RuleBase" id="RU363013"/>
    </source>
</evidence>
<dbReference type="FunFam" id="3.20.20.70:FF:000016">
    <property type="entry name" value="Triosephosphate isomerase"/>
    <property type="match status" value="1"/>
</dbReference>
<comment type="pathway">
    <text evidence="9 10">Carbohydrate biosynthesis; gluconeogenesis.</text>
</comment>
<dbReference type="GO" id="GO:0005829">
    <property type="term" value="C:cytosol"/>
    <property type="evidence" value="ECO:0007669"/>
    <property type="project" value="TreeGrafter"/>
</dbReference>
<dbReference type="GO" id="GO:0006096">
    <property type="term" value="P:glycolytic process"/>
    <property type="evidence" value="ECO:0007669"/>
    <property type="project" value="UniProtKB-UniRule"/>
</dbReference>
<reference evidence="12" key="1">
    <citation type="submission" date="2012-03" db="EMBL/GenBank/DDBJ databases">
        <title>Complete sequence of chromosome of Deinococcus peraridilitoris DSM 19664.</title>
        <authorList>
            <person name="Lucas S."/>
            <person name="Copeland A."/>
            <person name="Lapidus A."/>
            <person name="Glavina del Rio T."/>
            <person name="Dalin E."/>
            <person name="Tice H."/>
            <person name="Bruce D."/>
            <person name="Goodwin L."/>
            <person name="Pitluck S."/>
            <person name="Peters L."/>
            <person name="Mikhailova N."/>
            <person name="Lu M."/>
            <person name="Kyrpides N."/>
            <person name="Mavromatis K."/>
            <person name="Ivanova N."/>
            <person name="Brettin T."/>
            <person name="Detter J.C."/>
            <person name="Han C."/>
            <person name="Larimer F."/>
            <person name="Land M."/>
            <person name="Hauser L."/>
            <person name="Markowitz V."/>
            <person name="Cheng J.-F."/>
            <person name="Hugenholtz P."/>
            <person name="Woyke T."/>
            <person name="Wu D."/>
            <person name="Pukall R."/>
            <person name="Steenblock K."/>
            <person name="Brambilla E."/>
            <person name="Klenk H.-P."/>
            <person name="Eisen J.A."/>
        </authorList>
    </citation>
    <scope>NUCLEOTIDE SEQUENCE [LARGE SCALE GENOMIC DNA]</scope>
    <source>
        <strain evidence="12">DSM 19664 / LMG 22246 / CIP 109416 / KR-200</strain>
    </source>
</reference>
<feature type="binding site" evidence="9">
    <location>
        <begin position="13"/>
        <end position="15"/>
    </location>
    <ligand>
        <name>substrate</name>
    </ligand>
</feature>
<dbReference type="GO" id="GO:0006094">
    <property type="term" value="P:gluconeogenesis"/>
    <property type="evidence" value="ECO:0007669"/>
    <property type="project" value="UniProtKB-UniRule"/>
</dbReference>
<dbReference type="PROSITE" id="PS00171">
    <property type="entry name" value="TIM_1"/>
    <property type="match status" value="1"/>
</dbReference>
<evidence type="ECO:0000256" key="9">
    <source>
        <dbReference type="HAMAP-Rule" id="MF_00147"/>
    </source>
</evidence>
<evidence type="ECO:0000256" key="3">
    <source>
        <dbReference type="ARBA" id="ARBA00007422"/>
    </source>
</evidence>
<comment type="subcellular location">
    <subcellularLocation>
        <location evidence="9 10">Cytoplasm</location>
    </subcellularLocation>
</comment>
<feature type="binding site" evidence="9">
    <location>
        <begin position="235"/>
        <end position="236"/>
    </location>
    <ligand>
        <name>substrate</name>
    </ligand>
</feature>
<evidence type="ECO:0000256" key="7">
    <source>
        <dbReference type="ARBA" id="ARBA00023152"/>
    </source>
</evidence>
<comment type="subunit">
    <text evidence="4 9 10">Homodimer.</text>
</comment>
<feature type="binding site" evidence="9">
    <location>
        <position position="175"/>
    </location>
    <ligand>
        <name>substrate</name>
    </ligand>
</feature>
<dbReference type="Proteomes" id="UP000010467">
    <property type="component" value="Chromosome"/>
</dbReference>
<name>L0A7I0_DEIPD</name>
<comment type="function">
    <text evidence="9">Involved in the gluconeogenesis. Catalyzes stereospecifically the conversion of dihydroxyacetone phosphate (DHAP) to D-glyceraldehyde-3-phosphate (G3P).</text>
</comment>
<dbReference type="InterPro" id="IPR035990">
    <property type="entry name" value="TIM_sf"/>
</dbReference>
<dbReference type="GO" id="GO:0046166">
    <property type="term" value="P:glyceraldehyde-3-phosphate biosynthetic process"/>
    <property type="evidence" value="ECO:0007669"/>
    <property type="project" value="TreeGrafter"/>
</dbReference>
<dbReference type="PROSITE" id="PS51440">
    <property type="entry name" value="TIM_2"/>
    <property type="match status" value="1"/>
</dbReference>
<keyword evidence="7 9" id="KW-0324">Glycolysis</keyword>
<dbReference type="PANTHER" id="PTHR21139">
    <property type="entry name" value="TRIOSEPHOSPHATE ISOMERASE"/>
    <property type="match status" value="1"/>
</dbReference>
<dbReference type="InterPro" id="IPR000652">
    <property type="entry name" value="Triosephosphate_isomerase"/>
</dbReference>
<evidence type="ECO:0000256" key="6">
    <source>
        <dbReference type="ARBA" id="ARBA00022490"/>
    </source>
</evidence>
<evidence type="ECO:0000256" key="8">
    <source>
        <dbReference type="ARBA" id="ARBA00023235"/>
    </source>
</evidence>
<evidence type="ECO:0000313" key="11">
    <source>
        <dbReference type="EMBL" id="AFZ69117.1"/>
    </source>
</evidence>
<dbReference type="EC" id="5.3.1.1" evidence="9 10"/>
<dbReference type="UniPathway" id="UPA00109">
    <property type="reaction ID" value="UER00189"/>
</dbReference>
<comment type="similarity">
    <text evidence="3 9 10">Belongs to the triosephosphate isomerase family.</text>
</comment>
<dbReference type="InterPro" id="IPR013785">
    <property type="entry name" value="Aldolase_TIM"/>
</dbReference>
<dbReference type="GO" id="GO:0019563">
    <property type="term" value="P:glycerol catabolic process"/>
    <property type="evidence" value="ECO:0007669"/>
    <property type="project" value="TreeGrafter"/>
</dbReference>
<keyword evidence="12" id="KW-1185">Reference proteome</keyword>
<dbReference type="OrthoDB" id="9809429at2"/>
<keyword evidence="8 9" id="KW-0413">Isomerase</keyword>
<keyword evidence="6 9" id="KW-0963">Cytoplasm</keyword>
<dbReference type="UniPathway" id="UPA00138"/>
<feature type="binding site" evidence="9">
    <location>
        <position position="214"/>
    </location>
    <ligand>
        <name>substrate</name>
    </ligand>
</feature>
<dbReference type="HAMAP" id="MF_00147_B">
    <property type="entry name" value="TIM_B"/>
    <property type="match status" value="1"/>
</dbReference>
<proteinExistence type="inferred from homology"/>
<evidence type="ECO:0000256" key="4">
    <source>
        <dbReference type="ARBA" id="ARBA00011738"/>
    </source>
</evidence>
<dbReference type="KEGG" id="dpd:Deipe_3691"/>
<comment type="catalytic activity">
    <reaction evidence="1 9 10">
        <text>D-glyceraldehyde 3-phosphate = dihydroxyacetone phosphate</text>
        <dbReference type="Rhea" id="RHEA:18585"/>
        <dbReference type="ChEBI" id="CHEBI:57642"/>
        <dbReference type="ChEBI" id="CHEBI:59776"/>
        <dbReference type="EC" id="5.3.1.1"/>
    </reaction>
</comment>
<dbReference type="AlphaFoldDB" id="L0A7I0"/>
<dbReference type="GO" id="GO:0004807">
    <property type="term" value="F:triose-phosphate isomerase activity"/>
    <property type="evidence" value="ECO:0007669"/>
    <property type="project" value="UniProtKB-UniRule"/>
</dbReference>
<feature type="active site" description="Proton acceptor" evidence="9">
    <location>
        <position position="169"/>
    </location>
</feature>
<keyword evidence="5 9" id="KW-0312">Gluconeogenesis</keyword>
<dbReference type="EMBL" id="CP003382">
    <property type="protein sequence ID" value="AFZ69117.1"/>
    <property type="molecule type" value="Genomic_DNA"/>
</dbReference>
<organism evidence="11 12">
    <name type="scientific">Deinococcus peraridilitoris (strain DSM 19664 / LMG 22246 / CIP 109416 / KR-200)</name>
    <dbReference type="NCBI Taxonomy" id="937777"/>
    <lineage>
        <taxon>Bacteria</taxon>
        <taxon>Thermotogati</taxon>
        <taxon>Deinococcota</taxon>
        <taxon>Deinococci</taxon>
        <taxon>Deinococcales</taxon>
        <taxon>Deinococcaceae</taxon>
        <taxon>Deinococcus</taxon>
    </lineage>
</organism>
<dbReference type="NCBIfam" id="TIGR00419">
    <property type="entry name" value="tim"/>
    <property type="match status" value="1"/>
</dbReference>
<dbReference type="eggNOG" id="COG0149">
    <property type="taxonomic scope" value="Bacteria"/>
</dbReference>
<dbReference type="InterPro" id="IPR022896">
    <property type="entry name" value="TrioseP_Isoase_bac/euk"/>
</dbReference>
<feature type="active site" description="Electrophile" evidence="9">
    <location>
        <position position="98"/>
    </location>
</feature>
<evidence type="ECO:0000256" key="2">
    <source>
        <dbReference type="ARBA" id="ARBA00004680"/>
    </source>
</evidence>
<evidence type="ECO:0000256" key="1">
    <source>
        <dbReference type="ARBA" id="ARBA00000474"/>
    </source>
</evidence>
<sequence length="252" mass="26132">MTASKPPILLALNWKMNKLPSEAGPWAKALQEELPATQAEVAVLAPATHLAFLASDLYGSGVAFGAQDLSAHASGAYTGEISAAMLSDLGARYVITGHSERRTMHGESDDTVAAKARAAQGARLVPIVCVGEALEIREAGRHIDVTLTQLRGSLNRVDGDPSQLVIAYEPVWAIGTGRTATAADAEEMAGAIRKTLHELYGEAASAIRVLYGGSVKPDNVREICGQPNVNGALVGGASLELPSVLGMLAALG</sequence>
<dbReference type="Pfam" id="PF00121">
    <property type="entry name" value="TIM"/>
    <property type="match status" value="1"/>
</dbReference>
<evidence type="ECO:0000313" key="12">
    <source>
        <dbReference type="Proteomes" id="UP000010467"/>
    </source>
</evidence>
<dbReference type="STRING" id="937777.Deipe_3691"/>